<keyword evidence="9 10" id="KW-0368">Histidine biosynthesis</keyword>
<evidence type="ECO:0000256" key="9">
    <source>
        <dbReference type="ARBA" id="ARBA00023102"/>
    </source>
</evidence>
<dbReference type="Gene3D" id="1.10.287.1080">
    <property type="entry name" value="MazG-like"/>
    <property type="match status" value="1"/>
</dbReference>
<reference evidence="13" key="2">
    <citation type="submission" date="2017-05" db="EMBL/GenBank/DDBJ databases">
        <title>Improved OligoMM genomes.</title>
        <authorList>
            <person name="Garzetti D."/>
        </authorList>
    </citation>
    <scope>NUCLEOTIDE SEQUENCE [LARGE SCALE GENOMIC DNA]</scope>
    <source>
        <strain evidence="13">KB18</strain>
    </source>
</reference>
<reference evidence="11" key="1">
    <citation type="journal article" date="2017" name="Genome Announc.">
        <title>High-Quality Whole-Genome Sequences of the Oligo-Mouse-Microbiota Bacterial Community.</title>
        <authorList>
            <person name="Garzetti D."/>
            <person name="Brugiroux S."/>
            <person name="Bunk B."/>
            <person name="Pukall R."/>
            <person name="McCoy K.D."/>
            <person name="Macpherson A.J."/>
            <person name="Stecher B."/>
        </authorList>
    </citation>
    <scope>NUCLEOTIDE SEQUENCE</scope>
    <source>
        <strain evidence="11">KB18</strain>
    </source>
</reference>
<dbReference type="InterPro" id="IPR008179">
    <property type="entry name" value="HisE"/>
</dbReference>
<dbReference type="GO" id="GO:0005524">
    <property type="term" value="F:ATP binding"/>
    <property type="evidence" value="ECO:0007669"/>
    <property type="project" value="UniProtKB-KW"/>
</dbReference>
<evidence type="ECO:0000256" key="5">
    <source>
        <dbReference type="ARBA" id="ARBA00022605"/>
    </source>
</evidence>
<reference evidence="12 14" key="3">
    <citation type="submission" date="2020-11" db="EMBL/GenBank/DDBJ databases">
        <title>Closed and high quality bacterial genomes of the OMM12 community.</title>
        <authorList>
            <person name="Marbouty M."/>
            <person name="Lamy-Besnier Q."/>
            <person name="Debarbieux L."/>
            <person name="Koszul R."/>
        </authorList>
    </citation>
    <scope>NUCLEOTIDE SEQUENCE [LARGE SCALE GENOMIC DNA]</scope>
    <source>
        <strain evidence="12 14">KB18</strain>
    </source>
</reference>
<dbReference type="RefSeq" id="WP_066540629.1">
    <property type="nucleotide sequence ID" value="NZ_CAJTCQ010000009.1"/>
</dbReference>
<dbReference type="SUPFAM" id="SSF101386">
    <property type="entry name" value="all-alpha NTP pyrophosphatases"/>
    <property type="match status" value="1"/>
</dbReference>
<evidence type="ECO:0000313" key="11">
    <source>
        <dbReference type="EMBL" id="ASB41237.1"/>
    </source>
</evidence>
<comment type="catalytic activity">
    <reaction evidence="1 10">
        <text>1-(5-phospho-beta-D-ribosyl)-ATP + H2O = 1-(5-phospho-beta-D-ribosyl)-5'-AMP + diphosphate + H(+)</text>
        <dbReference type="Rhea" id="RHEA:22828"/>
        <dbReference type="ChEBI" id="CHEBI:15377"/>
        <dbReference type="ChEBI" id="CHEBI:15378"/>
        <dbReference type="ChEBI" id="CHEBI:33019"/>
        <dbReference type="ChEBI" id="CHEBI:59457"/>
        <dbReference type="ChEBI" id="CHEBI:73183"/>
        <dbReference type="EC" id="3.6.1.31"/>
    </reaction>
</comment>
<dbReference type="EMBL" id="CP021422">
    <property type="protein sequence ID" value="ASB41237.1"/>
    <property type="molecule type" value="Genomic_DNA"/>
</dbReference>
<keyword evidence="7 10" id="KW-0378">Hydrolase</keyword>
<comment type="similarity">
    <text evidence="10">Belongs to the PRA-PH family.</text>
</comment>
<evidence type="ECO:0000256" key="2">
    <source>
        <dbReference type="ARBA" id="ARBA00004496"/>
    </source>
</evidence>
<dbReference type="PANTHER" id="PTHR42945">
    <property type="entry name" value="HISTIDINE BIOSYNTHESIS BIFUNCTIONAL PROTEIN"/>
    <property type="match status" value="1"/>
</dbReference>
<dbReference type="GO" id="GO:0005737">
    <property type="term" value="C:cytoplasm"/>
    <property type="evidence" value="ECO:0007669"/>
    <property type="project" value="UniProtKB-SubCell"/>
</dbReference>
<name>A0A1Z2XRZ9_9FIRM</name>
<evidence type="ECO:0000256" key="7">
    <source>
        <dbReference type="ARBA" id="ARBA00022801"/>
    </source>
</evidence>
<keyword evidence="5 10" id="KW-0028">Amino-acid biosynthesis</keyword>
<proteinExistence type="inferred from homology"/>
<comment type="subcellular location">
    <subcellularLocation>
        <location evidence="2 10">Cytoplasm</location>
    </subcellularLocation>
</comment>
<protein>
    <recommendedName>
        <fullName evidence="10">Phosphoribosyl-ATP pyrophosphatase</fullName>
        <shortName evidence="10">PRA-PH</shortName>
        <ecNumber evidence="10">3.6.1.31</ecNumber>
    </recommendedName>
</protein>
<dbReference type="Pfam" id="PF01503">
    <property type="entry name" value="PRA-PH"/>
    <property type="match status" value="1"/>
</dbReference>
<keyword evidence="4 10" id="KW-0963">Cytoplasm</keyword>
<dbReference type="NCBIfam" id="TIGR03188">
    <property type="entry name" value="histidine_hisI"/>
    <property type="match status" value="1"/>
</dbReference>
<keyword evidence="13" id="KW-1185">Reference proteome</keyword>
<dbReference type="KEGG" id="amur:ADH66_11570"/>
<dbReference type="PANTHER" id="PTHR42945:SF9">
    <property type="entry name" value="HISTIDINE BIOSYNTHESIS BIFUNCTIONAL PROTEIN HISIE"/>
    <property type="match status" value="1"/>
</dbReference>
<evidence type="ECO:0000256" key="8">
    <source>
        <dbReference type="ARBA" id="ARBA00022840"/>
    </source>
</evidence>
<evidence type="ECO:0000256" key="4">
    <source>
        <dbReference type="ARBA" id="ARBA00022490"/>
    </source>
</evidence>
<gene>
    <name evidence="10 12" type="primary">hisE</name>
    <name evidence="11" type="ORF">ADH66_11570</name>
    <name evidence="12" type="ORF">I5Q82_01890</name>
</gene>
<dbReference type="Proteomes" id="UP000596035">
    <property type="component" value="Chromosome"/>
</dbReference>
<evidence type="ECO:0000313" key="14">
    <source>
        <dbReference type="Proteomes" id="UP000596035"/>
    </source>
</evidence>
<dbReference type="InterPro" id="IPR021130">
    <property type="entry name" value="PRib-ATP_PPHydrolase-like"/>
</dbReference>
<dbReference type="CDD" id="cd11534">
    <property type="entry name" value="NTP-PPase_HisIE_like"/>
    <property type="match status" value="1"/>
</dbReference>
<dbReference type="GO" id="GO:0000105">
    <property type="term" value="P:L-histidine biosynthetic process"/>
    <property type="evidence" value="ECO:0007669"/>
    <property type="project" value="UniProtKB-UniRule"/>
</dbReference>
<dbReference type="HAMAP" id="MF_01020">
    <property type="entry name" value="HisE"/>
    <property type="match status" value="1"/>
</dbReference>
<evidence type="ECO:0000313" key="13">
    <source>
        <dbReference type="Proteomes" id="UP000196710"/>
    </source>
</evidence>
<evidence type="ECO:0000256" key="1">
    <source>
        <dbReference type="ARBA" id="ARBA00001460"/>
    </source>
</evidence>
<keyword evidence="6 10" id="KW-0547">Nucleotide-binding</keyword>
<dbReference type="Proteomes" id="UP000196710">
    <property type="component" value="Chromosome"/>
</dbReference>
<evidence type="ECO:0000256" key="6">
    <source>
        <dbReference type="ARBA" id="ARBA00022741"/>
    </source>
</evidence>
<dbReference type="GO" id="GO:0004636">
    <property type="term" value="F:phosphoribosyl-ATP diphosphatase activity"/>
    <property type="evidence" value="ECO:0007669"/>
    <property type="project" value="UniProtKB-UniRule"/>
</dbReference>
<dbReference type="AlphaFoldDB" id="A0A1Z2XRZ9"/>
<accession>A0A1Z2XRZ9</accession>
<dbReference type="EMBL" id="CP065321">
    <property type="protein sequence ID" value="QQR30510.1"/>
    <property type="molecule type" value="Genomic_DNA"/>
</dbReference>
<evidence type="ECO:0000313" key="12">
    <source>
        <dbReference type="EMBL" id="QQR30510.1"/>
    </source>
</evidence>
<comment type="pathway">
    <text evidence="3 10">Amino-acid biosynthesis; L-histidine biosynthesis; L-histidine from 5-phospho-alpha-D-ribose 1-diphosphate: step 2/9.</text>
</comment>
<keyword evidence="8 10" id="KW-0067">ATP-binding</keyword>
<sequence length="107" mass="12119">MDAMESLYQVVLDRKVSAQEGSYTGYLFQQGLDKILKKCAEECGEVIIAAKNGRKEDTIGEISDLLYHLTVLMANEGIAWEQVKAELQRRAQKQGNLKKFHQVDKDT</sequence>
<dbReference type="EC" id="3.6.1.31" evidence="10"/>
<evidence type="ECO:0000256" key="3">
    <source>
        <dbReference type="ARBA" id="ARBA00005204"/>
    </source>
</evidence>
<organism evidence="12 14">
    <name type="scientific">Acutalibacter muris</name>
    <dbReference type="NCBI Taxonomy" id="1796620"/>
    <lineage>
        <taxon>Bacteria</taxon>
        <taxon>Bacillati</taxon>
        <taxon>Bacillota</taxon>
        <taxon>Clostridia</taxon>
        <taxon>Eubacteriales</taxon>
        <taxon>Acutalibacteraceae</taxon>
        <taxon>Acutalibacter</taxon>
    </lineage>
</organism>
<evidence type="ECO:0000256" key="10">
    <source>
        <dbReference type="HAMAP-Rule" id="MF_01020"/>
    </source>
</evidence>